<gene>
    <name evidence="2" type="ORF">ACFW6T_16735</name>
</gene>
<protein>
    <submittedName>
        <fullName evidence="2">Uncharacterized protein</fullName>
    </submittedName>
</protein>
<keyword evidence="3" id="KW-1185">Reference proteome</keyword>
<evidence type="ECO:0000256" key="1">
    <source>
        <dbReference type="SAM" id="MobiDB-lite"/>
    </source>
</evidence>
<feature type="region of interest" description="Disordered" evidence="1">
    <location>
        <begin position="58"/>
        <end position="268"/>
    </location>
</feature>
<dbReference type="RefSeq" id="WP_380321200.1">
    <property type="nucleotide sequence ID" value="NZ_JBHYPW010000013.1"/>
</dbReference>
<evidence type="ECO:0000313" key="2">
    <source>
        <dbReference type="EMBL" id="MFE1353627.1"/>
    </source>
</evidence>
<feature type="compositionally biased region" description="Low complexity" evidence="1">
    <location>
        <begin position="116"/>
        <end position="137"/>
    </location>
</feature>
<evidence type="ECO:0000313" key="3">
    <source>
        <dbReference type="Proteomes" id="UP001599542"/>
    </source>
</evidence>
<dbReference type="Proteomes" id="UP001599542">
    <property type="component" value="Unassembled WGS sequence"/>
</dbReference>
<organism evidence="2 3">
    <name type="scientific">Kitasatospora phosalacinea</name>
    <dbReference type="NCBI Taxonomy" id="2065"/>
    <lineage>
        <taxon>Bacteria</taxon>
        <taxon>Bacillati</taxon>
        <taxon>Actinomycetota</taxon>
        <taxon>Actinomycetes</taxon>
        <taxon>Kitasatosporales</taxon>
        <taxon>Streptomycetaceae</taxon>
        <taxon>Kitasatospora</taxon>
    </lineage>
</organism>
<feature type="compositionally biased region" description="Acidic residues" evidence="1">
    <location>
        <begin position="213"/>
        <end position="243"/>
    </location>
</feature>
<accession>A0ABW6GLJ6</accession>
<feature type="compositionally biased region" description="Polar residues" evidence="1">
    <location>
        <begin position="60"/>
        <end position="71"/>
    </location>
</feature>
<feature type="compositionally biased region" description="Basic and acidic residues" evidence="1">
    <location>
        <begin position="171"/>
        <end position="185"/>
    </location>
</feature>
<reference evidence="2 3" key="1">
    <citation type="submission" date="2024-09" db="EMBL/GenBank/DDBJ databases">
        <title>The Natural Products Discovery Center: Release of the First 8490 Sequenced Strains for Exploring Actinobacteria Biosynthetic Diversity.</title>
        <authorList>
            <person name="Kalkreuter E."/>
            <person name="Kautsar S.A."/>
            <person name="Yang D."/>
            <person name="Bader C.D."/>
            <person name="Teijaro C.N."/>
            <person name="Fluegel L."/>
            <person name="Davis C.M."/>
            <person name="Simpson J.R."/>
            <person name="Lauterbach L."/>
            <person name="Steele A.D."/>
            <person name="Gui C."/>
            <person name="Meng S."/>
            <person name="Li G."/>
            <person name="Viehrig K."/>
            <person name="Ye F."/>
            <person name="Su P."/>
            <person name="Kiefer A.F."/>
            <person name="Nichols A."/>
            <person name="Cepeda A.J."/>
            <person name="Yan W."/>
            <person name="Fan B."/>
            <person name="Jiang Y."/>
            <person name="Adhikari A."/>
            <person name="Zheng C.-J."/>
            <person name="Schuster L."/>
            <person name="Cowan T.M."/>
            <person name="Smanski M.J."/>
            <person name="Chevrette M.G."/>
            <person name="De Carvalho L.P.S."/>
            <person name="Shen B."/>
        </authorList>
    </citation>
    <scope>NUCLEOTIDE SEQUENCE [LARGE SCALE GENOMIC DNA]</scope>
    <source>
        <strain evidence="2 3">NPDC058753</strain>
    </source>
</reference>
<proteinExistence type="predicted"/>
<dbReference type="EMBL" id="JBHYPX010000031">
    <property type="protein sequence ID" value="MFE1353627.1"/>
    <property type="molecule type" value="Genomic_DNA"/>
</dbReference>
<feature type="compositionally biased region" description="Polar residues" evidence="1">
    <location>
        <begin position="95"/>
        <end position="107"/>
    </location>
</feature>
<name>A0ABW6GLJ6_9ACTN</name>
<sequence>MEIPWIHRDHVHQPFDDRTWHHLRQALLTRRGSSRAHDRDRFEADLAHALDDLQRRAATGHTTRAEQTVLSRAQPARIPHPTSTAEPSARAASGPRQQPSRPDTRASTPADRPDGLPDTAATAATAPAGPLEDQSAGRARRQASRPGRQGTGDSPAAPARHGGDGTSPAPREAKRGSEHALREVPSHNGDAEEGTWRDEEQPIADGWAGPDPDTPDDGWDDEQHDDTGWEPDEDTDDGWDDTNPDNHSPAPPYTGLGLWDARKEAEQW</sequence>
<comment type="caution">
    <text evidence="2">The sequence shown here is derived from an EMBL/GenBank/DDBJ whole genome shotgun (WGS) entry which is preliminary data.</text>
</comment>